<feature type="domain" description="Acyltransferase 3" evidence="2">
    <location>
        <begin position="10"/>
        <end position="378"/>
    </location>
</feature>
<dbReference type="InterPro" id="IPR050879">
    <property type="entry name" value="Acyltransferase_3"/>
</dbReference>
<evidence type="ECO:0000313" key="3">
    <source>
        <dbReference type="EMBL" id="QCP53500.1"/>
    </source>
</evidence>
<keyword evidence="1" id="KW-0812">Transmembrane</keyword>
<dbReference type="Pfam" id="PF01757">
    <property type="entry name" value="Acyl_transf_3"/>
    <property type="match status" value="1"/>
</dbReference>
<dbReference type="KEGG" id="tvl:FAZ95_31140"/>
<feature type="transmembrane region" description="Helical" evidence="1">
    <location>
        <begin position="45"/>
        <end position="63"/>
    </location>
</feature>
<feature type="transmembrane region" description="Helical" evidence="1">
    <location>
        <begin position="12"/>
        <end position="33"/>
    </location>
</feature>
<accession>A0A4V1EIE6</accession>
<feature type="transmembrane region" description="Helical" evidence="1">
    <location>
        <begin position="224"/>
        <end position="248"/>
    </location>
</feature>
<dbReference type="OrthoDB" id="9814807at2"/>
<dbReference type="InterPro" id="IPR002656">
    <property type="entry name" value="Acyl_transf_3_dom"/>
</dbReference>
<dbReference type="RefSeq" id="WP_137336270.1">
    <property type="nucleotide sequence ID" value="NZ_CP040078.1"/>
</dbReference>
<keyword evidence="1" id="KW-0472">Membrane</keyword>
<protein>
    <submittedName>
        <fullName evidence="3">Acyltransferase</fullName>
    </submittedName>
</protein>
<gene>
    <name evidence="3" type="ORF">FAZ95_31140</name>
</gene>
<reference evidence="3 4" key="1">
    <citation type="submission" date="2019-05" db="EMBL/GenBank/DDBJ databases">
        <title>Burkholderia sp. DHOD12, isolated from subtropical forest soil.</title>
        <authorList>
            <person name="Gao Z.-H."/>
            <person name="Qiu L.-H."/>
        </authorList>
    </citation>
    <scope>NUCLEOTIDE SEQUENCE [LARGE SCALE GENOMIC DNA]</scope>
    <source>
        <strain evidence="3 4">DHOD12</strain>
    </source>
</reference>
<feature type="transmembrane region" description="Helical" evidence="1">
    <location>
        <begin position="319"/>
        <end position="338"/>
    </location>
</feature>
<dbReference type="PANTHER" id="PTHR23028">
    <property type="entry name" value="ACETYLTRANSFERASE"/>
    <property type="match status" value="1"/>
</dbReference>
<dbReference type="EMBL" id="CP040078">
    <property type="protein sequence ID" value="QCP53500.1"/>
    <property type="molecule type" value="Genomic_DNA"/>
</dbReference>
<dbReference type="AlphaFoldDB" id="A0A4V1EIE6"/>
<feature type="transmembrane region" description="Helical" evidence="1">
    <location>
        <begin position="75"/>
        <end position="96"/>
    </location>
</feature>
<evidence type="ECO:0000256" key="1">
    <source>
        <dbReference type="SAM" id="Phobius"/>
    </source>
</evidence>
<dbReference type="Proteomes" id="UP000298656">
    <property type="component" value="Chromosome 2"/>
</dbReference>
<feature type="transmembrane region" description="Helical" evidence="1">
    <location>
        <begin position="260"/>
        <end position="279"/>
    </location>
</feature>
<name>A0A4V1EIE6_9BURK</name>
<proteinExistence type="predicted"/>
<keyword evidence="3" id="KW-0808">Transferase</keyword>
<feature type="transmembrane region" description="Helical" evidence="1">
    <location>
        <begin position="116"/>
        <end position="136"/>
    </location>
</feature>
<feature type="transmembrane region" description="Helical" evidence="1">
    <location>
        <begin position="182"/>
        <end position="204"/>
    </location>
</feature>
<feature type="transmembrane region" description="Helical" evidence="1">
    <location>
        <begin position="151"/>
        <end position="170"/>
    </location>
</feature>
<feature type="transmembrane region" description="Helical" evidence="1">
    <location>
        <begin position="285"/>
        <end position="307"/>
    </location>
</feature>
<dbReference type="GO" id="GO:0016020">
    <property type="term" value="C:membrane"/>
    <property type="evidence" value="ECO:0007669"/>
    <property type="project" value="TreeGrafter"/>
</dbReference>
<keyword evidence="3" id="KW-0012">Acyltransferase</keyword>
<organism evidence="3 4">
    <name type="scientific">Trinickia violacea</name>
    <dbReference type="NCBI Taxonomy" id="2571746"/>
    <lineage>
        <taxon>Bacteria</taxon>
        <taxon>Pseudomonadati</taxon>
        <taxon>Pseudomonadota</taxon>
        <taxon>Betaproteobacteria</taxon>
        <taxon>Burkholderiales</taxon>
        <taxon>Burkholderiaceae</taxon>
        <taxon>Trinickia</taxon>
    </lineage>
</organism>
<evidence type="ECO:0000313" key="4">
    <source>
        <dbReference type="Proteomes" id="UP000298656"/>
    </source>
</evidence>
<dbReference type="GO" id="GO:0000271">
    <property type="term" value="P:polysaccharide biosynthetic process"/>
    <property type="evidence" value="ECO:0007669"/>
    <property type="project" value="TreeGrafter"/>
</dbReference>
<keyword evidence="1" id="KW-1133">Transmembrane helix</keyword>
<dbReference type="GO" id="GO:0016747">
    <property type="term" value="F:acyltransferase activity, transferring groups other than amino-acyl groups"/>
    <property type="evidence" value="ECO:0007669"/>
    <property type="project" value="InterPro"/>
</dbReference>
<keyword evidence="4" id="KW-1185">Reference proteome</keyword>
<sequence length="402" mass="44167">MRPTIHPLTSLRGIAALLIVINHMTLLMLPLGVTAAKPALIKTGILGMTTFFVLSGFVMYYNYAHRISANRSEGVLHFIFARIARLYPLMIAYVLVNFALNMARSVASGDASSASLYVTTLPIYLVGMQSWFYAVINGVNVTASQYFGNPAWSVSAELFFYVLFIPLILARGNSTPSLSRGLLIVIASIAARGLFVIVSDSGTVQHWIATRLGESRSLSVYSWLVYYCPYGRCFEFFAGMGIAEIWLARRQRSVSIHADRLGLLIGMSSLLYIAVSFLSEIGISAPLLFEGTAIHFGYAASVPPAIYLLSRERGLAAKILSFAPFMLVGEISYSLYFVHTDLFPLFTVSPDTDISKHVPMIVGRCIAFLAVTLMLSALIYRTLEKPARAAVLRMFMRSGTTA</sequence>
<feature type="transmembrane region" description="Helical" evidence="1">
    <location>
        <begin position="358"/>
        <end position="380"/>
    </location>
</feature>
<evidence type="ECO:0000259" key="2">
    <source>
        <dbReference type="Pfam" id="PF01757"/>
    </source>
</evidence>
<dbReference type="PANTHER" id="PTHR23028:SF131">
    <property type="entry name" value="BLR2367 PROTEIN"/>
    <property type="match status" value="1"/>
</dbReference>